<protein>
    <submittedName>
        <fullName evidence="2">S-adenosyl methyltransferase</fullName>
    </submittedName>
</protein>
<name>A0A2T0TB38_9PSEU</name>
<feature type="region of interest" description="Disordered" evidence="1">
    <location>
        <begin position="249"/>
        <end position="271"/>
    </location>
</feature>
<dbReference type="SUPFAM" id="SSF53335">
    <property type="entry name" value="S-adenosyl-L-methionine-dependent methyltransferases"/>
    <property type="match status" value="1"/>
</dbReference>
<gene>
    <name evidence="2" type="ORF">CLV43_104696</name>
</gene>
<dbReference type="InterPro" id="IPR006764">
    <property type="entry name" value="SAM_dep_MeTrfase_SAV2177_type"/>
</dbReference>
<keyword evidence="3" id="KW-1185">Reference proteome</keyword>
<dbReference type="Proteomes" id="UP000239494">
    <property type="component" value="Unassembled WGS sequence"/>
</dbReference>
<proteinExistence type="predicted"/>
<comment type="caution">
    <text evidence="2">The sequence shown here is derived from an EMBL/GenBank/DDBJ whole genome shotgun (WGS) entry which is preliminary data.</text>
</comment>
<reference evidence="2 3" key="1">
    <citation type="submission" date="2018-03" db="EMBL/GenBank/DDBJ databases">
        <title>Genomic Encyclopedia of Archaeal and Bacterial Type Strains, Phase II (KMG-II): from individual species to whole genera.</title>
        <authorList>
            <person name="Goeker M."/>
        </authorList>
    </citation>
    <scope>NUCLEOTIDE SEQUENCE [LARGE SCALE GENOMIC DNA]</scope>
    <source>
        <strain evidence="2 3">DSM 44720</strain>
    </source>
</reference>
<dbReference type="AlphaFoldDB" id="A0A2T0TB38"/>
<dbReference type="Pfam" id="PF04672">
    <property type="entry name" value="Methyltransf_19"/>
    <property type="match status" value="1"/>
</dbReference>
<accession>A0A2T0TB38</accession>
<sequence>MVDPEAQLPPIVDLTRPNDARVYDYLLGGAHNFAVDRDLAKQVVAAMPEVKQVALANRAFMHRVVRESVRAGVRQFLDLGSGIPGVGNVHEIAQSIDPTCRVAYVDSDPVVHAHGELILADSPNTALVNADLLDAADVLDRREVRDLLDFGQPVAVLGLLSLHFIQDHEDPDGALAVYRDAIPVGSLLALSHPAVDPAHEGNDAIDLFEQGYMVRPARRDLDRFRRMFDGFELLEPGITRLSQWRPDREGVEDVPVNGGLGIKSSTTTTGR</sequence>
<dbReference type="GO" id="GO:0032259">
    <property type="term" value="P:methylation"/>
    <property type="evidence" value="ECO:0007669"/>
    <property type="project" value="UniProtKB-KW"/>
</dbReference>
<evidence type="ECO:0000313" key="2">
    <source>
        <dbReference type="EMBL" id="PRY42859.1"/>
    </source>
</evidence>
<keyword evidence="2" id="KW-0808">Transferase</keyword>
<keyword evidence="2" id="KW-0489">Methyltransferase</keyword>
<evidence type="ECO:0000313" key="3">
    <source>
        <dbReference type="Proteomes" id="UP000239494"/>
    </source>
</evidence>
<dbReference type="Gene3D" id="3.40.50.150">
    <property type="entry name" value="Vaccinia Virus protein VP39"/>
    <property type="match status" value="1"/>
</dbReference>
<dbReference type="EMBL" id="PVTF01000004">
    <property type="protein sequence ID" value="PRY42859.1"/>
    <property type="molecule type" value="Genomic_DNA"/>
</dbReference>
<dbReference type="GO" id="GO:0008168">
    <property type="term" value="F:methyltransferase activity"/>
    <property type="evidence" value="ECO:0007669"/>
    <property type="project" value="UniProtKB-KW"/>
</dbReference>
<evidence type="ECO:0000256" key="1">
    <source>
        <dbReference type="SAM" id="MobiDB-lite"/>
    </source>
</evidence>
<dbReference type="InterPro" id="IPR029063">
    <property type="entry name" value="SAM-dependent_MTases_sf"/>
</dbReference>
<dbReference type="RefSeq" id="WP_245886563.1">
    <property type="nucleotide sequence ID" value="NZ_PVTF01000004.1"/>
</dbReference>
<dbReference type="PIRSF" id="PIRSF017393">
    <property type="entry name" value="MTase_SAV2177"/>
    <property type="match status" value="1"/>
</dbReference>
<organism evidence="2 3">
    <name type="scientific">Umezawaea tangerina</name>
    <dbReference type="NCBI Taxonomy" id="84725"/>
    <lineage>
        <taxon>Bacteria</taxon>
        <taxon>Bacillati</taxon>
        <taxon>Actinomycetota</taxon>
        <taxon>Actinomycetes</taxon>
        <taxon>Pseudonocardiales</taxon>
        <taxon>Pseudonocardiaceae</taxon>
        <taxon>Umezawaea</taxon>
    </lineage>
</organism>